<keyword evidence="1" id="KW-1133">Transmembrane helix</keyword>
<reference evidence="2 3" key="1">
    <citation type="submission" date="2009-06" db="EMBL/GenBank/DDBJ databases">
        <authorList>
            <person name="Dodson R."/>
            <person name="Sebastian Y."/>
            <person name="Madupu R."/>
            <person name="Durkin A.S."/>
            <person name="Torralba M."/>
            <person name="Methe B."/>
            <person name="Sutton G.G."/>
            <person name="Strausberg R.L."/>
            <person name="Nelson K.E."/>
        </authorList>
    </citation>
    <scope>NUCLEOTIDE SEQUENCE [LARGE SCALE GENOMIC DNA]</scope>
    <source>
        <strain evidence="2 3">SK141</strain>
    </source>
</reference>
<evidence type="ECO:0000313" key="2">
    <source>
        <dbReference type="EMBL" id="EET77407.1"/>
    </source>
</evidence>
<dbReference type="Proteomes" id="UP000004384">
    <property type="component" value="Unassembled WGS sequence"/>
</dbReference>
<protein>
    <submittedName>
        <fullName evidence="2">Uncharacterized protein</fullName>
    </submittedName>
</protein>
<dbReference type="AlphaFoldDB" id="C6R9G7"/>
<organism evidence="2 3">
    <name type="scientific">Corynebacterium tuberculostearicum SK141</name>
    <dbReference type="NCBI Taxonomy" id="553206"/>
    <lineage>
        <taxon>Bacteria</taxon>
        <taxon>Bacillati</taxon>
        <taxon>Actinomycetota</taxon>
        <taxon>Actinomycetes</taxon>
        <taxon>Mycobacteriales</taxon>
        <taxon>Corynebacteriaceae</taxon>
        <taxon>Corynebacterium</taxon>
    </lineage>
</organism>
<feature type="transmembrane region" description="Helical" evidence="1">
    <location>
        <begin position="20"/>
        <end position="48"/>
    </location>
</feature>
<dbReference type="EMBL" id="ACVP01000017">
    <property type="protein sequence ID" value="EET77407.1"/>
    <property type="molecule type" value="Genomic_DNA"/>
</dbReference>
<sequence>MSTAVSEFVIESLRLIHPCLVVFAAVGEVVGATSLAGFFVVADILAVFGAA</sequence>
<gene>
    <name evidence="2" type="ORF">CORTU0001_0530</name>
</gene>
<keyword evidence="1" id="KW-0472">Membrane</keyword>
<name>C6R9G7_9CORY</name>
<evidence type="ECO:0000256" key="1">
    <source>
        <dbReference type="SAM" id="Phobius"/>
    </source>
</evidence>
<evidence type="ECO:0000313" key="3">
    <source>
        <dbReference type="Proteomes" id="UP000004384"/>
    </source>
</evidence>
<accession>C6R9G7</accession>
<proteinExistence type="predicted"/>
<keyword evidence="1" id="KW-0812">Transmembrane</keyword>
<comment type="caution">
    <text evidence="2">The sequence shown here is derived from an EMBL/GenBank/DDBJ whole genome shotgun (WGS) entry which is preliminary data.</text>
</comment>